<gene>
    <name evidence="7" type="ORF">Xentx_03344</name>
</gene>
<dbReference type="OrthoDB" id="9770329at2"/>
<feature type="transmembrane region" description="Helical" evidence="5">
    <location>
        <begin position="185"/>
        <end position="205"/>
    </location>
</feature>
<comment type="caution">
    <text evidence="7">The sequence shown here is derived from an EMBL/GenBank/DDBJ whole genome shotgun (WGS) entry which is preliminary data.</text>
</comment>
<dbReference type="GO" id="GO:0005506">
    <property type="term" value="F:iron ion binding"/>
    <property type="evidence" value="ECO:0007669"/>
    <property type="project" value="InterPro"/>
</dbReference>
<dbReference type="RefSeq" id="WP_074021604.1">
    <property type="nucleotide sequence ID" value="NZ_CBCSEU010000099.1"/>
</dbReference>
<feature type="transmembrane region" description="Helical" evidence="5">
    <location>
        <begin position="211"/>
        <end position="231"/>
    </location>
</feature>
<evidence type="ECO:0000259" key="6">
    <source>
        <dbReference type="Pfam" id="PF04116"/>
    </source>
</evidence>
<dbReference type="InterPro" id="IPR006694">
    <property type="entry name" value="Fatty_acid_hydroxylase"/>
</dbReference>
<proteinExistence type="predicted"/>
<dbReference type="GO" id="GO:0016020">
    <property type="term" value="C:membrane"/>
    <property type="evidence" value="ECO:0007669"/>
    <property type="project" value="UniProtKB-SubCell"/>
</dbReference>
<feature type="transmembrane region" description="Helical" evidence="5">
    <location>
        <begin position="32"/>
        <end position="51"/>
    </location>
</feature>
<protein>
    <recommendedName>
        <fullName evidence="6">Fatty acid hydroxylase domain-containing protein</fullName>
    </recommendedName>
</protein>
<reference evidence="7 8" key="1">
    <citation type="submission" date="2016-09" db="EMBL/GenBank/DDBJ databases">
        <title>Xenorhabdus thuongxuanensis sp. nov. and Xenorhabdus eapokensis sp. nov., isolated from Steinernema species.</title>
        <authorList>
            <person name="Kaempfer P."/>
            <person name="Tobias N.J."/>
            <person name="Phan Ke L."/>
            <person name="Bode H.B."/>
            <person name="Glaeser S.P."/>
        </authorList>
    </citation>
    <scope>NUCLEOTIDE SEQUENCE [LARGE SCALE GENOMIC DNA]</scope>
    <source>
        <strain evidence="7 8">30TX1</strain>
    </source>
</reference>
<keyword evidence="4 5" id="KW-0472">Membrane</keyword>
<dbReference type="EMBL" id="MKGR01000038">
    <property type="protein sequence ID" value="OKP01792.1"/>
    <property type="molecule type" value="Genomic_DNA"/>
</dbReference>
<evidence type="ECO:0000256" key="5">
    <source>
        <dbReference type="SAM" id="Phobius"/>
    </source>
</evidence>
<comment type="subcellular location">
    <subcellularLocation>
        <location evidence="1">Membrane</location>
    </subcellularLocation>
</comment>
<name>A0A1Q5TNK1_9GAMM</name>
<organism evidence="7 8">
    <name type="scientific">Xenorhabdus thuongxuanensis</name>
    <dbReference type="NCBI Taxonomy" id="1873484"/>
    <lineage>
        <taxon>Bacteria</taxon>
        <taxon>Pseudomonadati</taxon>
        <taxon>Pseudomonadota</taxon>
        <taxon>Gammaproteobacteria</taxon>
        <taxon>Enterobacterales</taxon>
        <taxon>Morganellaceae</taxon>
        <taxon>Xenorhabdus</taxon>
    </lineage>
</organism>
<feature type="domain" description="Fatty acid hydroxylase" evidence="6">
    <location>
        <begin position="134"/>
        <end position="282"/>
    </location>
</feature>
<keyword evidence="2 5" id="KW-0812">Transmembrane</keyword>
<dbReference type="Pfam" id="PF04116">
    <property type="entry name" value="FA_hydroxylase"/>
    <property type="match status" value="1"/>
</dbReference>
<dbReference type="AlphaFoldDB" id="A0A1Q5TNK1"/>
<sequence>MFTNYITESTFYQEMIVPLWSRLTVFFSPNQGLFIGYLLIAFLIAVIYFSWKIKTWNPVKSGREVILVHKFTSQSSIDDLKLYFFDKVILGFIYSSILGSALFFRYQTMDLLAFIGLPTQHYVPGMILSLLLTLGALVVFDFAVFFEHYLSHKILILWEFHKIHHIAEHLTPLTAYRSHPVNQSCFIFLASMFTGIYSGVFRYFFDATHAYIVFAGQNIFMFLLLMLGLNLQHSMVYLRYPKFIRDIFVSPAYHQLHHSSDIQHHDKNFGFIFSFWDKLFGTQMFPPAKAELVFGVAGEKYENYSGLKNMYFTPFRKAKKRIKNFLGKHFSNLI</sequence>
<dbReference type="PANTHER" id="PTHR11863">
    <property type="entry name" value="STEROL DESATURASE"/>
    <property type="match status" value="1"/>
</dbReference>
<dbReference type="Proteomes" id="UP000186277">
    <property type="component" value="Unassembled WGS sequence"/>
</dbReference>
<feature type="transmembrane region" description="Helical" evidence="5">
    <location>
        <begin position="88"/>
        <end position="106"/>
    </location>
</feature>
<keyword evidence="8" id="KW-1185">Reference proteome</keyword>
<evidence type="ECO:0000313" key="7">
    <source>
        <dbReference type="EMBL" id="OKP01792.1"/>
    </source>
</evidence>
<evidence type="ECO:0000313" key="8">
    <source>
        <dbReference type="Proteomes" id="UP000186277"/>
    </source>
</evidence>
<evidence type="ECO:0000256" key="4">
    <source>
        <dbReference type="ARBA" id="ARBA00023136"/>
    </source>
</evidence>
<evidence type="ECO:0000256" key="3">
    <source>
        <dbReference type="ARBA" id="ARBA00022989"/>
    </source>
</evidence>
<evidence type="ECO:0000256" key="1">
    <source>
        <dbReference type="ARBA" id="ARBA00004370"/>
    </source>
</evidence>
<dbReference type="GO" id="GO:0008610">
    <property type="term" value="P:lipid biosynthetic process"/>
    <property type="evidence" value="ECO:0007669"/>
    <property type="project" value="InterPro"/>
</dbReference>
<dbReference type="GO" id="GO:0016491">
    <property type="term" value="F:oxidoreductase activity"/>
    <property type="evidence" value="ECO:0007669"/>
    <property type="project" value="InterPro"/>
</dbReference>
<keyword evidence="3 5" id="KW-1133">Transmembrane helix</keyword>
<dbReference type="InterPro" id="IPR050307">
    <property type="entry name" value="Sterol_Desaturase_Related"/>
</dbReference>
<evidence type="ECO:0000256" key="2">
    <source>
        <dbReference type="ARBA" id="ARBA00022692"/>
    </source>
</evidence>
<accession>A0A1Q5TNK1</accession>
<feature type="transmembrane region" description="Helical" evidence="5">
    <location>
        <begin position="126"/>
        <end position="146"/>
    </location>
</feature>